<dbReference type="RefSeq" id="WP_326438893.1">
    <property type="nucleotide sequence ID" value="NZ_JAYMFH010000003.1"/>
</dbReference>
<dbReference type="InterPro" id="IPR013321">
    <property type="entry name" value="Arc_rbn_hlx_hlx"/>
</dbReference>
<reference evidence="2 3" key="1">
    <citation type="submission" date="2024-01" db="EMBL/GenBank/DDBJ databases">
        <title>novel species in genus Adlercreutzia.</title>
        <authorList>
            <person name="Liu X."/>
        </authorList>
    </citation>
    <scope>NUCLEOTIDE SEQUENCE [LARGE SCALE GENOMIC DNA]</scope>
    <source>
        <strain evidence="2 3">R22</strain>
    </source>
</reference>
<sequence length="108" mass="12286">MGATATLNIRLPEELKEHGMQVLAKRRISVSEAVRQLFCELERSQQVPDFLADAAPRDDIQGKRRLLRAMVGASRPTPDSLEPPIAPKDHDWREDWREHLLEKHGGAQ</sequence>
<organism evidence="2 3">
    <name type="scientific">Adlercreutzia shanghongiae</name>
    <dbReference type="NCBI Taxonomy" id="3111773"/>
    <lineage>
        <taxon>Bacteria</taxon>
        <taxon>Bacillati</taxon>
        <taxon>Actinomycetota</taxon>
        <taxon>Coriobacteriia</taxon>
        <taxon>Eggerthellales</taxon>
        <taxon>Eggerthellaceae</taxon>
        <taxon>Adlercreutzia</taxon>
    </lineage>
</organism>
<dbReference type="EMBL" id="JAYMFH010000003">
    <property type="protein sequence ID" value="MEC4294241.1"/>
    <property type="molecule type" value="Genomic_DNA"/>
</dbReference>
<accession>A0ABU6IX42</accession>
<dbReference type="Gene3D" id="1.10.1220.10">
    <property type="entry name" value="Met repressor-like"/>
    <property type="match status" value="1"/>
</dbReference>
<evidence type="ECO:0000256" key="1">
    <source>
        <dbReference type="SAM" id="MobiDB-lite"/>
    </source>
</evidence>
<evidence type="ECO:0000313" key="2">
    <source>
        <dbReference type="EMBL" id="MEC4294241.1"/>
    </source>
</evidence>
<keyword evidence="3" id="KW-1185">Reference proteome</keyword>
<evidence type="ECO:0008006" key="4">
    <source>
        <dbReference type="Google" id="ProtNLM"/>
    </source>
</evidence>
<name>A0ABU6IX42_9ACTN</name>
<feature type="region of interest" description="Disordered" evidence="1">
    <location>
        <begin position="72"/>
        <end position="108"/>
    </location>
</feature>
<gene>
    <name evidence="2" type="ORF">VJ920_02830</name>
</gene>
<dbReference type="Proteomes" id="UP001343724">
    <property type="component" value="Unassembled WGS sequence"/>
</dbReference>
<comment type="caution">
    <text evidence="2">The sequence shown here is derived from an EMBL/GenBank/DDBJ whole genome shotgun (WGS) entry which is preliminary data.</text>
</comment>
<proteinExistence type="predicted"/>
<evidence type="ECO:0000313" key="3">
    <source>
        <dbReference type="Proteomes" id="UP001343724"/>
    </source>
</evidence>
<protein>
    <recommendedName>
        <fullName evidence="4">Ribbon-helix-helix protein, CopG family</fullName>
    </recommendedName>
</protein>
<feature type="compositionally biased region" description="Basic and acidic residues" evidence="1">
    <location>
        <begin position="87"/>
        <end position="108"/>
    </location>
</feature>